<gene>
    <name evidence="2" type="ORF">IGX34_04650</name>
</gene>
<dbReference type="Pfam" id="PF00248">
    <property type="entry name" value="Aldo_ket_red"/>
    <property type="match status" value="1"/>
</dbReference>
<dbReference type="SUPFAM" id="SSF51430">
    <property type="entry name" value="NAD(P)-linked oxidoreductase"/>
    <property type="match status" value="1"/>
</dbReference>
<accession>A0ABR9G6K8</accession>
<dbReference type="InterPro" id="IPR023210">
    <property type="entry name" value="NADP_OxRdtase_dom"/>
</dbReference>
<reference evidence="2 3" key="1">
    <citation type="submission" date="2020-09" db="EMBL/GenBank/DDBJ databases">
        <title>Dyella sp. 7MK23 isolated from forest soil.</title>
        <authorList>
            <person name="Fu J."/>
        </authorList>
    </citation>
    <scope>NUCLEOTIDE SEQUENCE [LARGE SCALE GENOMIC DNA]</scope>
    <source>
        <strain evidence="2 3">7MK23</strain>
    </source>
</reference>
<dbReference type="PANTHER" id="PTHR43364">
    <property type="entry name" value="NADH-SPECIFIC METHYLGLYOXAL REDUCTASE-RELATED"/>
    <property type="match status" value="1"/>
</dbReference>
<dbReference type="Gene3D" id="3.20.20.100">
    <property type="entry name" value="NADP-dependent oxidoreductase domain"/>
    <property type="match status" value="1"/>
</dbReference>
<dbReference type="InterPro" id="IPR036812">
    <property type="entry name" value="NAD(P)_OxRdtase_dom_sf"/>
</dbReference>
<dbReference type="CDD" id="cd19092">
    <property type="entry name" value="AKR_BsYcsN_EcYdhF-like"/>
    <property type="match status" value="1"/>
</dbReference>
<evidence type="ECO:0000313" key="2">
    <source>
        <dbReference type="EMBL" id="MBE1159665.1"/>
    </source>
</evidence>
<comment type="caution">
    <text evidence="2">The sequence shown here is derived from an EMBL/GenBank/DDBJ whole genome shotgun (WGS) entry which is preliminary data.</text>
</comment>
<evidence type="ECO:0000259" key="1">
    <source>
        <dbReference type="Pfam" id="PF00248"/>
    </source>
</evidence>
<dbReference type="InterPro" id="IPR050523">
    <property type="entry name" value="AKR_Detox_Biosynth"/>
</dbReference>
<dbReference type="EMBL" id="JACZZA010000002">
    <property type="protein sequence ID" value="MBE1159665.1"/>
    <property type="molecule type" value="Genomic_DNA"/>
</dbReference>
<keyword evidence="3" id="KW-1185">Reference proteome</keyword>
<proteinExistence type="predicted"/>
<evidence type="ECO:0000313" key="3">
    <source>
        <dbReference type="Proteomes" id="UP000651010"/>
    </source>
</evidence>
<organism evidence="2 3">
    <name type="scientific">Dyella acidiphila</name>
    <dbReference type="NCBI Taxonomy" id="2775866"/>
    <lineage>
        <taxon>Bacteria</taxon>
        <taxon>Pseudomonadati</taxon>
        <taxon>Pseudomonadota</taxon>
        <taxon>Gammaproteobacteria</taxon>
        <taxon>Lysobacterales</taxon>
        <taxon>Rhodanobacteraceae</taxon>
        <taxon>Dyella</taxon>
    </lineage>
</organism>
<protein>
    <submittedName>
        <fullName evidence="2">Aldo/keto reductase</fullName>
    </submittedName>
</protein>
<name>A0ABR9G6K8_9GAMM</name>
<dbReference type="PANTHER" id="PTHR43364:SF1">
    <property type="entry name" value="OXIDOREDUCTASE YDHF"/>
    <property type="match status" value="1"/>
</dbReference>
<dbReference type="Proteomes" id="UP000651010">
    <property type="component" value="Unassembled WGS sequence"/>
</dbReference>
<feature type="domain" description="NADP-dependent oxidoreductase" evidence="1">
    <location>
        <begin position="21"/>
        <end position="292"/>
    </location>
</feature>
<sequence>MPSTPARRAEVSADMLELSPIVAGLWRSVAWPLDAQQRVSWIEQALELGISSFDHADIYGDYRAESLFGEALKLAPALRHRMQLVSKCGIRLRSAELPYRINYYDTRAGYIRAQVEQSLRKLNTEQLDLVLIHRPDYLMDAAALAETFATLTREGKVAHWGVSNHSTSQFALLHQQHPLLTNQVELSPLQLGALDDGTLDQAQQLGLRPMIWSPLGGARLFTGDDEQAVRVRAEMSAIAERHGISLTTLAFAWALRHPSRPYVITGTGRIDGLRDAIAALNVQLDNEDWYAIWVAGKGHGVP</sequence>